<comment type="caution">
    <text evidence="2">The sequence shown here is derived from an EMBL/GenBank/DDBJ whole genome shotgun (WGS) entry which is preliminary data.</text>
</comment>
<feature type="region of interest" description="Disordered" evidence="1">
    <location>
        <begin position="84"/>
        <end position="106"/>
    </location>
</feature>
<dbReference type="EMBL" id="CSBK01003595">
    <property type="protein sequence ID" value="CPB06044.1"/>
    <property type="molecule type" value="Genomic_DNA"/>
</dbReference>
<evidence type="ECO:0000256" key="1">
    <source>
        <dbReference type="SAM" id="MobiDB-lite"/>
    </source>
</evidence>
<name>A0A916LGK4_MYCTX</name>
<proteinExistence type="predicted"/>
<organism evidence="2 3">
    <name type="scientific">Mycobacterium tuberculosis</name>
    <dbReference type="NCBI Taxonomy" id="1773"/>
    <lineage>
        <taxon>Bacteria</taxon>
        <taxon>Bacillati</taxon>
        <taxon>Actinomycetota</taxon>
        <taxon>Actinomycetes</taxon>
        <taxon>Mycobacteriales</taxon>
        <taxon>Mycobacteriaceae</taxon>
        <taxon>Mycobacterium</taxon>
        <taxon>Mycobacterium tuberculosis complex</taxon>
    </lineage>
</organism>
<reference evidence="3" key="1">
    <citation type="submission" date="2015-03" db="EMBL/GenBank/DDBJ databases">
        <authorList>
            <consortium name="Pathogen Informatics"/>
        </authorList>
    </citation>
    <scope>NUCLEOTIDE SEQUENCE [LARGE SCALE GENOMIC DNA]</scope>
    <source>
        <strain evidence="3">N09902308</strain>
    </source>
</reference>
<evidence type="ECO:0000313" key="2">
    <source>
        <dbReference type="EMBL" id="CPB06044.1"/>
    </source>
</evidence>
<protein>
    <submittedName>
        <fullName evidence="2">Uncharacterized protein</fullName>
    </submittedName>
</protein>
<dbReference type="Proteomes" id="UP000039021">
    <property type="component" value="Unassembled WGS sequence"/>
</dbReference>
<accession>A0A916LGK4</accession>
<evidence type="ECO:0000313" key="3">
    <source>
        <dbReference type="Proteomes" id="UP000039021"/>
    </source>
</evidence>
<dbReference type="AlphaFoldDB" id="A0A916LGK4"/>
<gene>
    <name evidence="2" type="ORF">ERS007739_05034</name>
</gene>
<sequence length="129" mass="13533">MRREVYLAGLSGSGAHELALGDGAQIRTLLVRGGVLNFQLDRRDDHGDRVPRILGLVSRHRFCGLAERKAGDIGDGAHRLVGPMRVHPGAGVDGGRAGGSHINGVHQQGVGAVELDQRPGERPVQGLAG</sequence>